<evidence type="ECO:0000313" key="11">
    <source>
        <dbReference type="Proteomes" id="UP000785200"/>
    </source>
</evidence>
<accession>A0A9P6SL42</accession>
<feature type="transmembrane region" description="Helical" evidence="8">
    <location>
        <begin position="55"/>
        <end position="79"/>
    </location>
</feature>
<evidence type="ECO:0000256" key="3">
    <source>
        <dbReference type="ARBA" id="ARBA00022448"/>
    </source>
</evidence>
<dbReference type="PROSITE" id="PS50850">
    <property type="entry name" value="MFS"/>
    <property type="match status" value="1"/>
</dbReference>
<feature type="transmembrane region" description="Helical" evidence="8">
    <location>
        <begin position="378"/>
        <end position="398"/>
    </location>
</feature>
<evidence type="ECO:0000256" key="2">
    <source>
        <dbReference type="ARBA" id="ARBA00010992"/>
    </source>
</evidence>
<dbReference type="Gene3D" id="1.20.1250.20">
    <property type="entry name" value="MFS general substrate transporter like domains"/>
    <property type="match status" value="1"/>
</dbReference>
<evidence type="ECO:0000256" key="1">
    <source>
        <dbReference type="ARBA" id="ARBA00004141"/>
    </source>
</evidence>
<dbReference type="InterPro" id="IPR050360">
    <property type="entry name" value="MFS_Sugar_Transporters"/>
</dbReference>
<dbReference type="SUPFAM" id="SSF103473">
    <property type="entry name" value="MFS general substrate transporter"/>
    <property type="match status" value="1"/>
</dbReference>
<feature type="region of interest" description="Disordered" evidence="7">
    <location>
        <begin position="436"/>
        <end position="456"/>
    </location>
</feature>
<comment type="caution">
    <text evidence="10">The sequence shown here is derived from an EMBL/GenBank/DDBJ whole genome shotgun (WGS) entry which is preliminary data.</text>
</comment>
<feature type="transmembrane region" description="Helical" evidence="8">
    <location>
        <begin position="244"/>
        <end position="262"/>
    </location>
</feature>
<reference evidence="10" key="1">
    <citation type="submission" date="2019-07" db="EMBL/GenBank/DDBJ databases">
        <title>Hyphodiscus hymeniophilus genome sequencing and assembly.</title>
        <authorList>
            <person name="Kramer G."/>
            <person name="Nodwell J."/>
        </authorList>
    </citation>
    <scope>NUCLEOTIDE SEQUENCE</scope>
    <source>
        <strain evidence="10">ATCC 34498</strain>
    </source>
</reference>
<comment type="similarity">
    <text evidence="2">Belongs to the major facilitator superfamily. Sugar transporter (TC 2.A.1.1) family.</text>
</comment>
<dbReference type="InterPro" id="IPR020846">
    <property type="entry name" value="MFS_dom"/>
</dbReference>
<evidence type="ECO:0000256" key="4">
    <source>
        <dbReference type="ARBA" id="ARBA00022692"/>
    </source>
</evidence>
<gene>
    <name evidence="10" type="ORF">D0Z07_8678</name>
</gene>
<keyword evidence="4 8" id="KW-0812">Transmembrane</keyword>
<dbReference type="Pfam" id="PF00083">
    <property type="entry name" value="Sugar_tr"/>
    <property type="match status" value="1"/>
</dbReference>
<feature type="compositionally biased region" description="Basic and acidic residues" evidence="7">
    <location>
        <begin position="444"/>
        <end position="456"/>
    </location>
</feature>
<feature type="transmembrane region" description="Helical" evidence="8">
    <location>
        <begin position="147"/>
        <end position="170"/>
    </location>
</feature>
<evidence type="ECO:0000259" key="9">
    <source>
        <dbReference type="PROSITE" id="PS50850"/>
    </source>
</evidence>
<dbReference type="PRINTS" id="PR00171">
    <property type="entry name" value="SUGRTRNSPORT"/>
</dbReference>
<proteinExistence type="inferred from homology"/>
<keyword evidence="11" id="KW-1185">Reference proteome</keyword>
<evidence type="ECO:0000256" key="7">
    <source>
        <dbReference type="SAM" id="MobiDB-lite"/>
    </source>
</evidence>
<protein>
    <submittedName>
        <fullName evidence="10">Hexose transporter 4</fullName>
    </submittedName>
</protein>
<evidence type="ECO:0000256" key="5">
    <source>
        <dbReference type="ARBA" id="ARBA00022989"/>
    </source>
</evidence>
<feature type="transmembrane region" description="Helical" evidence="8">
    <location>
        <begin position="111"/>
        <end position="135"/>
    </location>
</feature>
<organism evidence="10 11">
    <name type="scientific">Hyphodiscus hymeniophilus</name>
    <dbReference type="NCBI Taxonomy" id="353542"/>
    <lineage>
        <taxon>Eukaryota</taxon>
        <taxon>Fungi</taxon>
        <taxon>Dikarya</taxon>
        <taxon>Ascomycota</taxon>
        <taxon>Pezizomycotina</taxon>
        <taxon>Leotiomycetes</taxon>
        <taxon>Helotiales</taxon>
        <taxon>Hyphodiscaceae</taxon>
        <taxon>Hyphodiscus</taxon>
    </lineage>
</organism>
<dbReference type="InterPro" id="IPR036259">
    <property type="entry name" value="MFS_trans_sf"/>
</dbReference>
<evidence type="ECO:0000313" key="10">
    <source>
        <dbReference type="EMBL" id="KAG0645578.1"/>
    </source>
</evidence>
<dbReference type="InterPro" id="IPR003663">
    <property type="entry name" value="Sugar/inositol_transpt"/>
</dbReference>
<feature type="transmembrane region" description="Helical" evidence="8">
    <location>
        <begin position="338"/>
        <end position="358"/>
    </location>
</feature>
<dbReference type="EMBL" id="VNKQ01000018">
    <property type="protein sequence ID" value="KAG0645578.1"/>
    <property type="molecule type" value="Genomic_DNA"/>
</dbReference>
<dbReference type="GO" id="GO:0005351">
    <property type="term" value="F:carbohydrate:proton symporter activity"/>
    <property type="evidence" value="ECO:0007669"/>
    <property type="project" value="TreeGrafter"/>
</dbReference>
<keyword evidence="6 8" id="KW-0472">Membrane</keyword>
<dbReference type="InterPro" id="IPR005828">
    <property type="entry name" value="MFS_sugar_transport-like"/>
</dbReference>
<dbReference type="OrthoDB" id="6133115at2759"/>
<comment type="subcellular location">
    <subcellularLocation>
        <location evidence="1">Membrane</location>
        <topology evidence="1">Multi-pass membrane protein</topology>
    </subcellularLocation>
</comment>
<feature type="transmembrane region" description="Helical" evidence="8">
    <location>
        <begin position="274"/>
        <end position="295"/>
    </location>
</feature>
<keyword evidence="3" id="KW-0813">Transport</keyword>
<dbReference type="PANTHER" id="PTHR48022:SF2">
    <property type="entry name" value="PLASTIDIC GLUCOSE TRANSPORTER 4"/>
    <property type="match status" value="1"/>
</dbReference>
<sequence>MGFINFRGRSLYRVMSFSCAMAFTLYGYDSGVLAGVQNTKPYLDALGNPQLKSTYIIPMIASSFVLGAWAMSMMISFIGMPMGRRYCILSGDVLVTIGGAIQASSHSVPQIIVGRVLCGFGLGFISSTVPTYMAEMSIKSSERGPEVAFQCAMIISGVLAIISGIGISMLPDTPRWYYVMGRIEEGDQVLSALHDLPIDDEGVQQQKKEILDIIASEASQKPFSMLTLLWDNTELQSGRRLRTAFLITFIQQLMGINLLVYYSTIIFSQIGLSAFLSSLLGAVMNTGFAAGTWFTPSTIERWGRRSILLWTGAACTVFMLIFVVMINLGDAKSTATQWTAVASVILYIFVFGYGWVGIPWLYGPELAPLRYRHLGGSYGAIGEWCGTFLTVFAGGIAIQRIGPLSWILYLLFSSGKTLEEIDEIFMKCRTDIDGGDLGEAQRPSSEKASEVAAREM</sequence>
<evidence type="ECO:0000256" key="8">
    <source>
        <dbReference type="SAM" id="Phobius"/>
    </source>
</evidence>
<feature type="transmembrane region" description="Helical" evidence="8">
    <location>
        <begin position="307"/>
        <end position="326"/>
    </location>
</feature>
<keyword evidence="5 8" id="KW-1133">Transmembrane helix</keyword>
<dbReference type="GO" id="GO:0016020">
    <property type="term" value="C:membrane"/>
    <property type="evidence" value="ECO:0007669"/>
    <property type="project" value="UniProtKB-SubCell"/>
</dbReference>
<dbReference type="AlphaFoldDB" id="A0A9P6SL42"/>
<dbReference type="Proteomes" id="UP000785200">
    <property type="component" value="Unassembled WGS sequence"/>
</dbReference>
<dbReference type="PANTHER" id="PTHR48022">
    <property type="entry name" value="PLASTIDIC GLUCOSE TRANSPORTER 4"/>
    <property type="match status" value="1"/>
</dbReference>
<feature type="domain" description="Major facilitator superfamily (MFS) profile" evidence="9">
    <location>
        <begin position="15"/>
        <end position="431"/>
    </location>
</feature>
<evidence type="ECO:0000256" key="6">
    <source>
        <dbReference type="ARBA" id="ARBA00023136"/>
    </source>
</evidence>
<feature type="transmembrane region" description="Helical" evidence="8">
    <location>
        <begin position="12"/>
        <end position="35"/>
    </location>
</feature>
<name>A0A9P6SL42_9HELO</name>